<name>A0ABP9HVG8_9ACTN</name>
<sequence length="262" mass="27622">MDHFTYGPLTPGLAFLMSCTGACLGLLCSARAQATAGAVRARWLVLASLSLGGTGIWVMHFIAMLGFSIPGQEIRYDIPLTLASLAISVIVVGIGLALAIRGGSRMSTLLAGGIITGTGVGSMHYLGMYAMKSTQPVSYDPKLVVLSMVIAIVAATAALWAALHVHGFKALSAAVPIMGLAVCGMHYTGMFAMHREGAAAQGHVHGSDMTQFFAPMIIAISLVTMIILVIVAIYPNVEQMEDDRDFEHRITRLTANTARSTV</sequence>
<keyword evidence="1" id="KW-1133">Transmembrane helix</keyword>
<feature type="domain" description="MHYT" evidence="2">
    <location>
        <begin position="6"/>
        <end position="196"/>
    </location>
</feature>
<dbReference type="Pfam" id="PF03707">
    <property type="entry name" value="MHYT"/>
    <property type="match status" value="2"/>
</dbReference>
<dbReference type="Proteomes" id="UP001500466">
    <property type="component" value="Unassembled WGS sequence"/>
</dbReference>
<feature type="transmembrane region" description="Helical" evidence="1">
    <location>
        <begin position="143"/>
        <end position="163"/>
    </location>
</feature>
<evidence type="ECO:0000256" key="1">
    <source>
        <dbReference type="PROSITE-ProRule" id="PRU00244"/>
    </source>
</evidence>
<dbReference type="InterPro" id="IPR005330">
    <property type="entry name" value="MHYT_dom"/>
</dbReference>
<accession>A0ABP9HVG8</accession>
<dbReference type="PROSITE" id="PS50924">
    <property type="entry name" value="MHYT"/>
    <property type="match status" value="1"/>
</dbReference>
<gene>
    <name evidence="3" type="ORF">GCM10023205_55740</name>
</gene>
<reference evidence="4" key="1">
    <citation type="journal article" date="2019" name="Int. J. Syst. Evol. Microbiol.">
        <title>The Global Catalogue of Microorganisms (GCM) 10K type strain sequencing project: providing services to taxonomists for standard genome sequencing and annotation.</title>
        <authorList>
            <consortium name="The Broad Institute Genomics Platform"/>
            <consortium name="The Broad Institute Genome Sequencing Center for Infectious Disease"/>
            <person name="Wu L."/>
            <person name="Ma J."/>
        </authorList>
    </citation>
    <scope>NUCLEOTIDE SEQUENCE [LARGE SCALE GENOMIC DNA]</scope>
    <source>
        <strain evidence="4">JCM 17986</strain>
    </source>
</reference>
<feature type="transmembrane region" description="Helical" evidence="1">
    <location>
        <begin position="212"/>
        <end position="234"/>
    </location>
</feature>
<keyword evidence="4" id="KW-1185">Reference proteome</keyword>
<dbReference type="PANTHER" id="PTHR35152:SF1">
    <property type="entry name" value="DOMAIN SIGNALLING PROTEIN, PUTATIVE (AFU_ORTHOLOGUE AFUA_5G11310)-RELATED"/>
    <property type="match status" value="1"/>
</dbReference>
<dbReference type="EMBL" id="BAABHS010000022">
    <property type="protein sequence ID" value="GAA4979862.1"/>
    <property type="molecule type" value="Genomic_DNA"/>
</dbReference>
<feature type="transmembrane region" description="Helical" evidence="1">
    <location>
        <begin position="78"/>
        <end position="100"/>
    </location>
</feature>
<evidence type="ECO:0000259" key="2">
    <source>
        <dbReference type="PROSITE" id="PS50924"/>
    </source>
</evidence>
<proteinExistence type="predicted"/>
<protein>
    <submittedName>
        <fullName evidence="3">MHYT domain-containing protein</fullName>
    </submittedName>
</protein>
<keyword evidence="1" id="KW-0472">Membrane</keyword>
<dbReference type="RefSeq" id="WP_345678457.1">
    <property type="nucleotide sequence ID" value="NZ_BAABHS010000022.1"/>
</dbReference>
<comment type="caution">
    <text evidence="3">The sequence shown here is derived from an EMBL/GenBank/DDBJ whole genome shotgun (WGS) entry which is preliminary data.</text>
</comment>
<feature type="transmembrane region" description="Helical" evidence="1">
    <location>
        <begin position="12"/>
        <end position="32"/>
    </location>
</feature>
<keyword evidence="1" id="KW-0812">Transmembrane</keyword>
<feature type="transmembrane region" description="Helical" evidence="1">
    <location>
        <begin position="109"/>
        <end position="131"/>
    </location>
</feature>
<evidence type="ECO:0000313" key="3">
    <source>
        <dbReference type="EMBL" id="GAA4979862.1"/>
    </source>
</evidence>
<organism evidence="3 4">
    <name type="scientific">Yinghuangia aomiensis</name>
    <dbReference type="NCBI Taxonomy" id="676205"/>
    <lineage>
        <taxon>Bacteria</taxon>
        <taxon>Bacillati</taxon>
        <taxon>Actinomycetota</taxon>
        <taxon>Actinomycetes</taxon>
        <taxon>Kitasatosporales</taxon>
        <taxon>Streptomycetaceae</taxon>
        <taxon>Yinghuangia</taxon>
    </lineage>
</organism>
<dbReference type="PANTHER" id="PTHR35152">
    <property type="entry name" value="DOMAIN SIGNALLING PROTEIN, PUTATIVE (AFU_ORTHOLOGUE AFUA_5G11310)-RELATED"/>
    <property type="match status" value="1"/>
</dbReference>
<feature type="transmembrane region" description="Helical" evidence="1">
    <location>
        <begin position="44"/>
        <end position="66"/>
    </location>
</feature>
<feature type="transmembrane region" description="Helical" evidence="1">
    <location>
        <begin position="170"/>
        <end position="192"/>
    </location>
</feature>
<evidence type="ECO:0000313" key="4">
    <source>
        <dbReference type="Proteomes" id="UP001500466"/>
    </source>
</evidence>